<dbReference type="InterPro" id="IPR036390">
    <property type="entry name" value="WH_DNA-bd_sf"/>
</dbReference>
<dbReference type="InterPro" id="IPR036388">
    <property type="entry name" value="WH-like_DNA-bd_sf"/>
</dbReference>
<evidence type="ECO:0000256" key="6">
    <source>
        <dbReference type="ARBA" id="ARBA00023163"/>
    </source>
</evidence>
<name>A0A2U3Q2Y7_9BRAD</name>
<dbReference type="PANTHER" id="PTHR30537:SF70">
    <property type="entry name" value="HTH-TYPE TRANSCRIPTIONAL ACTIVATOR AMPR"/>
    <property type="match status" value="1"/>
</dbReference>
<keyword evidence="3" id="KW-0805">Transcription regulation</keyword>
<evidence type="ECO:0000256" key="1">
    <source>
        <dbReference type="ARBA" id="ARBA00003502"/>
    </source>
</evidence>
<sequence>MARRPAKISNLPLNALRSFEAAARHLSFTKAGLELRVSQAAVSQQVRTLEESLGVKLFKRLTRGLALTEEGEALQPVISSAFGQINQVLDRFENGRMRESLAIGVVGTFASGWLLPRMGRFTSSHPHIDVRIFANNNRVDLGGEGLDYAIRFGDGAWHGTNAERLVEAHFTPMCAPVVAKRLKDPVDLHKEVLLRSYRPGEWAHWFEVAKCRQPRMTGPTFDSSVSLAHAAAQGAGVALLPVVLFADDLSRKRLVCPYDHEVFLGSYWLTSLKSKRLSHAMTAFRDWILAECKKKRPRNP</sequence>
<evidence type="ECO:0000256" key="5">
    <source>
        <dbReference type="ARBA" id="ARBA00023159"/>
    </source>
</evidence>
<dbReference type="InterPro" id="IPR000847">
    <property type="entry name" value="LysR_HTH_N"/>
</dbReference>
<dbReference type="PROSITE" id="PS50931">
    <property type="entry name" value="HTH_LYSR"/>
    <property type="match status" value="1"/>
</dbReference>
<dbReference type="FunFam" id="1.10.10.10:FF:000038">
    <property type="entry name" value="Glycine cleavage system transcriptional activator"/>
    <property type="match status" value="1"/>
</dbReference>
<dbReference type="SUPFAM" id="SSF53850">
    <property type="entry name" value="Periplasmic binding protein-like II"/>
    <property type="match status" value="1"/>
</dbReference>
<dbReference type="InterPro" id="IPR058163">
    <property type="entry name" value="LysR-type_TF_proteobact-type"/>
</dbReference>
<dbReference type="GO" id="GO:0003700">
    <property type="term" value="F:DNA-binding transcription factor activity"/>
    <property type="evidence" value="ECO:0007669"/>
    <property type="project" value="InterPro"/>
</dbReference>
<keyword evidence="4" id="KW-0238">DNA-binding</keyword>
<dbReference type="InterPro" id="IPR005119">
    <property type="entry name" value="LysR_subst-bd"/>
</dbReference>
<dbReference type="PANTHER" id="PTHR30537">
    <property type="entry name" value="HTH-TYPE TRANSCRIPTIONAL REGULATOR"/>
    <property type="match status" value="1"/>
</dbReference>
<feature type="domain" description="HTH lysR-type" evidence="7">
    <location>
        <begin position="11"/>
        <end position="68"/>
    </location>
</feature>
<dbReference type="Pfam" id="PF03466">
    <property type="entry name" value="LysR_substrate"/>
    <property type="match status" value="1"/>
</dbReference>
<proteinExistence type="inferred from homology"/>
<dbReference type="Gene3D" id="1.10.10.10">
    <property type="entry name" value="Winged helix-like DNA-binding domain superfamily/Winged helix DNA-binding domain"/>
    <property type="match status" value="1"/>
</dbReference>
<organism evidence="8 9">
    <name type="scientific">Bradyrhizobium vignae</name>
    <dbReference type="NCBI Taxonomy" id="1549949"/>
    <lineage>
        <taxon>Bacteria</taxon>
        <taxon>Pseudomonadati</taxon>
        <taxon>Pseudomonadota</taxon>
        <taxon>Alphaproteobacteria</taxon>
        <taxon>Hyphomicrobiales</taxon>
        <taxon>Nitrobacteraceae</taxon>
        <taxon>Bradyrhizobium</taxon>
    </lineage>
</organism>
<evidence type="ECO:0000256" key="3">
    <source>
        <dbReference type="ARBA" id="ARBA00023015"/>
    </source>
</evidence>
<comment type="function">
    <text evidence="1">NodD regulates the expression of the nodABCFE genes which encode other nodulation proteins. NodD is also a negative regulator of its own expression. Binds flavonoids as inducers.</text>
</comment>
<dbReference type="EMBL" id="LS398110">
    <property type="protein sequence ID" value="SPP95726.1"/>
    <property type="molecule type" value="Genomic_DNA"/>
</dbReference>
<accession>A0A2U3Q2Y7</accession>
<gene>
    <name evidence="8" type="primary">ampR</name>
    <name evidence="8" type="ORF">BRAD3257_4749</name>
</gene>
<dbReference type="KEGG" id="bvz:BRAD3257_4749"/>
<evidence type="ECO:0000313" key="9">
    <source>
        <dbReference type="Proteomes" id="UP000246085"/>
    </source>
</evidence>
<dbReference type="Gene3D" id="3.40.190.10">
    <property type="entry name" value="Periplasmic binding protein-like II"/>
    <property type="match status" value="2"/>
</dbReference>
<protein>
    <submittedName>
        <fullName evidence="8">HTH-type transcriptional activator AmpR</fullName>
    </submittedName>
</protein>
<dbReference type="SUPFAM" id="SSF46785">
    <property type="entry name" value="Winged helix' DNA-binding domain"/>
    <property type="match status" value="1"/>
</dbReference>
<dbReference type="PRINTS" id="PR00039">
    <property type="entry name" value="HTHLYSR"/>
</dbReference>
<dbReference type="Proteomes" id="UP000246085">
    <property type="component" value="Chromosome BRAD3257"/>
</dbReference>
<dbReference type="GO" id="GO:0006351">
    <property type="term" value="P:DNA-templated transcription"/>
    <property type="evidence" value="ECO:0007669"/>
    <property type="project" value="TreeGrafter"/>
</dbReference>
<keyword evidence="6" id="KW-0804">Transcription</keyword>
<evidence type="ECO:0000313" key="8">
    <source>
        <dbReference type="EMBL" id="SPP95726.1"/>
    </source>
</evidence>
<comment type="similarity">
    <text evidence="2">Belongs to the LysR transcriptional regulatory family.</text>
</comment>
<dbReference type="GO" id="GO:0043565">
    <property type="term" value="F:sequence-specific DNA binding"/>
    <property type="evidence" value="ECO:0007669"/>
    <property type="project" value="TreeGrafter"/>
</dbReference>
<dbReference type="RefSeq" id="WP_407192357.1">
    <property type="nucleotide sequence ID" value="NZ_LS398110.1"/>
</dbReference>
<evidence type="ECO:0000256" key="4">
    <source>
        <dbReference type="ARBA" id="ARBA00023125"/>
    </source>
</evidence>
<evidence type="ECO:0000256" key="2">
    <source>
        <dbReference type="ARBA" id="ARBA00009437"/>
    </source>
</evidence>
<reference evidence="8 9" key="1">
    <citation type="submission" date="2018-03" db="EMBL/GenBank/DDBJ databases">
        <authorList>
            <person name="Gully D."/>
        </authorList>
    </citation>
    <scope>NUCLEOTIDE SEQUENCE [LARGE SCALE GENOMIC DNA]</scope>
    <source>
        <strain evidence="8">ORS3257</strain>
    </source>
</reference>
<evidence type="ECO:0000259" key="7">
    <source>
        <dbReference type="PROSITE" id="PS50931"/>
    </source>
</evidence>
<keyword evidence="5" id="KW-0010">Activator</keyword>
<dbReference type="AlphaFoldDB" id="A0A2U3Q2Y7"/>
<dbReference type="Pfam" id="PF00126">
    <property type="entry name" value="HTH_1"/>
    <property type="match status" value="1"/>
</dbReference>